<dbReference type="AlphaFoldDB" id="A0A0D2JK96"/>
<evidence type="ECO:0000313" key="4">
    <source>
        <dbReference type="Proteomes" id="UP000054498"/>
    </source>
</evidence>
<keyword evidence="2" id="KW-0732">Signal</keyword>
<dbReference type="GeneID" id="25741187"/>
<feature type="compositionally biased region" description="Low complexity" evidence="1">
    <location>
        <begin position="29"/>
        <end position="52"/>
    </location>
</feature>
<protein>
    <submittedName>
        <fullName evidence="3">Uncharacterized protein</fullName>
    </submittedName>
</protein>
<feature type="signal peptide" evidence="2">
    <location>
        <begin position="1"/>
        <end position="29"/>
    </location>
</feature>
<proteinExistence type="predicted"/>
<dbReference type="KEGG" id="mng:MNEG_8311"/>
<evidence type="ECO:0000313" key="3">
    <source>
        <dbReference type="EMBL" id="KIY99652.1"/>
    </source>
</evidence>
<gene>
    <name evidence="3" type="ORF">MNEG_8311</name>
</gene>
<organism evidence="3 4">
    <name type="scientific">Monoraphidium neglectum</name>
    <dbReference type="NCBI Taxonomy" id="145388"/>
    <lineage>
        <taxon>Eukaryota</taxon>
        <taxon>Viridiplantae</taxon>
        <taxon>Chlorophyta</taxon>
        <taxon>core chlorophytes</taxon>
        <taxon>Chlorophyceae</taxon>
        <taxon>CS clade</taxon>
        <taxon>Sphaeropleales</taxon>
        <taxon>Selenastraceae</taxon>
        <taxon>Monoraphidium</taxon>
    </lineage>
</organism>
<dbReference type="RefSeq" id="XP_013898672.1">
    <property type="nucleotide sequence ID" value="XM_014043218.1"/>
</dbReference>
<accession>A0A0D2JK96</accession>
<keyword evidence="4" id="KW-1185">Reference proteome</keyword>
<name>A0A0D2JK96_9CHLO</name>
<evidence type="ECO:0000256" key="1">
    <source>
        <dbReference type="SAM" id="MobiDB-lite"/>
    </source>
</evidence>
<sequence length="144" mass="14667">MEPSRPRRRAAAATLSLLLFLAAAGPVAAQPQPAKPQPAAGAAAASGTDAPATLGPPPLDTGQLVAQAASSDALAVPEPDVPLSLVGPQDPQAFAASLPRCWWARQATLVGQSLVTYDCRVRAPGLDGNVASLLERPLTNGYIQ</sequence>
<evidence type="ECO:0000256" key="2">
    <source>
        <dbReference type="SAM" id="SignalP"/>
    </source>
</evidence>
<feature type="chain" id="PRO_5002244942" evidence="2">
    <location>
        <begin position="30"/>
        <end position="144"/>
    </location>
</feature>
<feature type="region of interest" description="Disordered" evidence="1">
    <location>
        <begin position="29"/>
        <end position="62"/>
    </location>
</feature>
<dbReference type="Proteomes" id="UP000054498">
    <property type="component" value="Unassembled WGS sequence"/>
</dbReference>
<reference evidence="3 4" key="1">
    <citation type="journal article" date="2013" name="BMC Genomics">
        <title>Reconstruction of the lipid metabolism for the microalga Monoraphidium neglectum from its genome sequence reveals characteristics suitable for biofuel production.</title>
        <authorList>
            <person name="Bogen C."/>
            <person name="Al-Dilaimi A."/>
            <person name="Albersmeier A."/>
            <person name="Wichmann J."/>
            <person name="Grundmann M."/>
            <person name="Rupp O."/>
            <person name="Lauersen K.J."/>
            <person name="Blifernez-Klassen O."/>
            <person name="Kalinowski J."/>
            <person name="Goesmann A."/>
            <person name="Mussgnug J.H."/>
            <person name="Kruse O."/>
        </authorList>
    </citation>
    <scope>NUCLEOTIDE SEQUENCE [LARGE SCALE GENOMIC DNA]</scope>
    <source>
        <strain evidence="3 4">SAG 48.87</strain>
    </source>
</reference>
<dbReference type="EMBL" id="KK101783">
    <property type="protein sequence ID" value="KIY99652.1"/>
    <property type="molecule type" value="Genomic_DNA"/>
</dbReference>